<evidence type="ECO:0008006" key="3">
    <source>
        <dbReference type="Google" id="ProtNLM"/>
    </source>
</evidence>
<dbReference type="Pfam" id="PF06252">
    <property type="entry name" value="GemA"/>
    <property type="match status" value="1"/>
</dbReference>
<reference evidence="2" key="1">
    <citation type="submission" date="2018-08" db="EMBL/GenBank/DDBJ databases">
        <authorList>
            <person name="Rodrigo-Torres L."/>
            <person name="Arahal R. D."/>
            <person name="Lucena T."/>
        </authorList>
    </citation>
    <scope>NUCLEOTIDE SEQUENCE [LARGE SCALE GENOMIC DNA]</scope>
    <source>
        <strain evidence="2">CECT 7235</strain>
    </source>
</reference>
<dbReference type="AlphaFoldDB" id="A0A3B0MW13"/>
<proteinExistence type="predicted"/>
<dbReference type="Proteomes" id="UP000272908">
    <property type="component" value="Unassembled WGS sequence"/>
</dbReference>
<protein>
    <recommendedName>
        <fullName evidence="3">GemA protein</fullName>
    </recommendedName>
</protein>
<sequence>MTARALQRKVHMGCRALGLDAETRRALQEQVTGKASMRDMSEADLKAVLTALKNQGYTPPKNPNWKPRADRPDLRYVHALWGKLARAGHVTSGRRALNTFIRARFESAWGHVPVDVDALREADQIAAVLEALKAMCRRHGLSVTK</sequence>
<organism evidence="1 2">
    <name type="scientific">Roseinatronobacter ekhonensis</name>
    <dbReference type="NCBI Taxonomy" id="254356"/>
    <lineage>
        <taxon>Bacteria</taxon>
        <taxon>Pseudomonadati</taxon>
        <taxon>Pseudomonadota</taxon>
        <taxon>Alphaproteobacteria</taxon>
        <taxon>Rhodobacterales</taxon>
        <taxon>Paracoccaceae</taxon>
        <taxon>Roseinatronobacter</taxon>
    </lineage>
</organism>
<dbReference type="RefSeq" id="WP_245964034.1">
    <property type="nucleotide sequence ID" value="NZ_UIHC01000097.1"/>
</dbReference>
<accession>A0A3B0MW13</accession>
<evidence type="ECO:0000313" key="1">
    <source>
        <dbReference type="EMBL" id="SUZ33959.1"/>
    </source>
</evidence>
<dbReference type="EMBL" id="UIHC01000097">
    <property type="protein sequence ID" value="SUZ33959.1"/>
    <property type="molecule type" value="Genomic_DNA"/>
</dbReference>
<evidence type="ECO:0000313" key="2">
    <source>
        <dbReference type="Proteomes" id="UP000272908"/>
    </source>
</evidence>
<gene>
    <name evidence="1" type="ORF">ROE7235_03740</name>
</gene>
<dbReference type="InterPro" id="IPR009363">
    <property type="entry name" value="Phage_Mu_Gp16"/>
</dbReference>
<name>A0A3B0MW13_9RHOB</name>
<keyword evidence="2" id="KW-1185">Reference proteome</keyword>